<feature type="non-terminal residue" evidence="5">
    <location>
        <position position="1"/>
    </location>
</feature>
<keyword evidence="1" id="KW-0245">EGF-like domain</keyword>
<dbReference type="Pfam" id="PF00008">
    <property type="entry name" value="EGF"/>
    <property type="match status" value="1"/>
</dbReference>
<feature type="transmembrane region" description="Helical" evidence="3">
    <location>
        <begin position="36"/>
        <end position="60"/>
    </location>
</feature>
<feature type="domain" description="EGF-like" evidence="4">
    <location>
        <begin position="1"/>
        <end position="29"/>
    </location>
</feature>
<dbReference type="PROSITE" id="PS00022">
    <property type="entry name" value="EGF_1"/>
    <property type="match status" value="1"/>
</dbReference>
<dbReference type="Gene3D" id="2.10.25.10">
    <property type="entry name" value="Laminin"/>
    <property type="match status" value="1"/>
</dbReference>
<accession>A0A0X3NTH7</accession>
<dbReference type="InterPro" id="IPR000742">
    <property type="entry name" value="EGF"/>
</dbReference>
<evidence type="ECO:0000256" key="2">
    <source>
        <dbReference type="SAM" id="MobiDB-lite"/>
    </source>
</evidence>
<reference evidence="5" key="1">
    <citation type="submission" date="2016-01" db="EMBL/GenBank/DDBJ databases">
        <title>Reference transcriptome for the parasite Schistocephalus solidus: insights into the molecular evolution of parasitism.</title>
        <authorList>
            <person name="Hebert F.O."/>
            <person name="Grambauer S."/>
            <person name="Barber I."/>
            <person name="Landry C.R."/>
            <person name="Aubin-Horth N."/>
        </authorList>
    </citation>
    <scope>NUCLEOTIDE SEQUENCE</scope>
</reference>
<keyword evidence="1" id="KW-1015">Disulfide bond</keyword>
<evidence type="ECO:0000259" key="4">
    <source>
        <dbReference type="PROSITE" id="PS50026"/>
    </source>
</evidence>
<dbReference type="FunFam" id="2.10.25.10:FF:000610">
    <property type="entry name" value="protein HEG homolog 1 isoform X1"/>
    <property type="match status" value="1"/>
</dbReference>
<feature type="region of interest" description="Disordered" evidence="2">
    <location>
        <begin position="129"/>
        <end position="159"/>
    </location>
</feature>
<gene>
    <name evidence="5" type="ORF">TR161710</name>
</gene>
<keyword evidence="3" id="KW-1133">Transmembrane helix</keyword>
<proteinExistence type="predicted"/>
<dbReference type="AlphaFoldDB" id="A0A0X3NTH7"/>
<dbReference type="CDD" id="cd00054">
    <property type="entry name" value="EGF_CA"/>
    <property type="match status" value="1"/>
</dbReference>
<dbReference type="PROSITE" id="PS50026">
    <property type="entry name" value="EGF_3"/>
    <property type="match status" value="1"/>
</dbReference>
<keyword evidence="3" id="KW-0472">Membrane</keyword>
<protein>
    <submittedName>
        <fullName evidence="5">EGF-like domain</fullName>
    </submittedName>
</protein>
<comment type="caution">
    <text evidence="1">Lacks conserved residue(s) required for the propagation of feature annotation.</text>
</comment>
<dbReference type="SUPFAM" id="SSF57196">
    <property type="entry name" value="EGF/Laminin"/>
    <property type="match status" value="1"/>
</dbReference>
<name>A0A0X3NTH7_SCHSO</name>
<feature type="disulfide bond" evidence="1">
    <location>
        <begin position="19"/>
        <end position="28"/>
    </location>
</feature>
<sequence>LNNGTCVSDPNGHDFHCQCSPDWQGSRCEEGTHQRLAIGISSSVSTSIVLMMVVVVAIVVGKKVTARKRFFRHGFIHTANGGPRTMTMPIGENSMNSDRRSIHIYADIGDPYVIPTNFDLTTAERLTKSFPPEQSSDSESPPVLPPRTARQETQPNEPISFVLQNQKICQC</sequence>
<evidence type="ECO:0000313" key="5">
    <source>
        <dbReference type="EMBL" id="JAP42410.1"/>
    </source>
</evidence>
<feature type="compositionally biased region" description="Low complexity" evidence="2">
    <location>
        <begin position="129"/>
        <end position="141"/>
    </location>
</feature>
<organism evidence="5">
    <name type="scientific">Schistocephalus solidus</name>
    <name type="common">Tapeworm</name>
    <dbReference type="NCBI Taxonomy" id="70667"/>
    <lineage>
        <taxon>Eukaryota</taxon>
        <taxon>Metazoa</taxon>
        <taxon>Spiralia</taxon>
        <taxon>Lophotrochozoa</taxon>
        <taxon>Platyhelminthes</taxon>
        <taxon>Cestoda</taxon>
        <taxon>Eucestoda</taxon>
        <taxon>Diphyllobothriidea</taxon>
        <taxon>Diphyllobothriidae</taxon>
        <taxon>Schistocephalus</taxon>
    </lineage>
</organism>
<keyword evidence="3" id="KW-0812">Transmembrane</keyword>
<dbReference type="EMBL" id="GEEE01020815">
    <property type="protein sequence ID" value="JAP42410.1"/>
    <property type="molecule type" value="Transcribed_RNA"/>
</dbReference>
<evidence type="ECO:0000256" key="1">
    <source>
        <dbReference type="PROSITE-ProRule" id="PRU00076"/>
    </source>
</evidence>
<evidence type="ECO:0000256" key="3">
    <source>
        <dbReference type="SAM" id="Phobius"/>
    </source>
</evidence>